<keyword evidence="13" id="KW-0961">Cell wall biogenesis/degradation</keyword>
<keyword evidence="5" id="KW-0121">Carboxypeptidase</keyword>
<keyword evidence="4" id="KW-0997">Cell inner membrane</keyword>
<dbReference type="InterPro" id="IPR050515">
    <property type="entry name" value="Beta-lactam/transpept"/>
</dbReference>
<dbReference type="GO" id="GO:0016757">
    <property type="term" value="F:glycosyltransferase activity"/>
    <property type="evidence" value="ECO:0007669"/>
    <property type="project" value="UniProtKB-KW"/>
</dbReference>
<evidence type="ECO:0000256" key="10">
    <source>
        <dbReference type="ARBA" id="ARBA00022984"/>
    </source>
</evidence>
<evidence type="ECO:0000256" key="5">
    <source>
        <dbReference type="ARBA" id="ARBA00022645"/>
    </source>
</evidence>
<evidence type="ECO:0000256" key="14">
    <source>
        <dbReference type="SAM" id="MobiDB-lite"/>
    </source>
</evidence>
<evidence type="ECO:0000256" key="6">
    <source>
        <dbReference type="ARBA" id="ARBA00022670"/>
    </source>
</evidence>
<dbReference type="EC" id="2.4.1.129" evidence="18"/>
<feature type="domain" description="Penicillin-binding protein transpeptidase" evidence="16">
    <location>
        <begin position="274"/>
        <end position="611"/>
    </location>
</feature>
<feature type="region of interest" description="Disordered" evidence="14">
    <location>
        <begin position="625"/>
        <end position="660"/>
    </location>
</feature>
<keyword evidence="18" id="KW-0808">Transferase</keyword>
<evidence type="ECO:0000256" key="9">
    <source>
        <dbReference type="ARBA" id="ARBA00022960"/>
    </source>
</evidence>
<dbReference type="GO" id="GO:0008360">
    <property type="term" value="P:regulation of cell shape"/>
    <property type="evidence" value="ECO:0007669"/>
    <property type="project" value="UniProtKB-KW"/>
</dbReference>
<dbReference type="GO" id="GO:0009002">
    <property type="term" value="F:serine-type D-Ala-D-Ala carboxypeptidase activity"/>
    <property type="evidence" value="ECO:0007669"/>
    <property type="project" value="InterPro"/>
</dbReference>
<dbReference type="GO" id="GO:0008658">
    <property type="term" value="F:penicillin binding"/>
    <property type="evidence" value="ECO:0007669"/>
    <property type="project" value="InterPro"/>
</dbReference>
<dbReference type="GO" id="GO:0071555">
    <property type="term" value="P:cell wall organization"/>
    <property type="evidence" value="ECO:0007669"/>
    <property type="project" value="UniProtKB-KW"/>
</dbReference>
<keyword evidence="9" id="KW-0133">Cell shape</keyword>
<dbReference type="Gene3D" id="3.40.710.10">
    <property type="entry name" value="DD-peptidase/beta-lactamase superfamily"/>
    <property type="match status" value="1"/>
</dbReference>
<dbReference type="GO" id="GO:0006508">
    <property type="term" value="P:proteolysis"/>
    <property type="evidence" value="ECO:0007669"/>
    <property type="project" value="UniProtKB-KW"/>
</dbReference>
<evidence type="ECO:0000256" key="4">
    <source>
        <dbReference type="ARBA" id="ARBA00022519"/>
    </source>
</evidence>
<keyword evidence="3" id="KW-1003">Cell membrane</keyword>
<feature type="transmembrane region" description="Helical" evidence="15">
    <location>
        <begin position="22"/>
        <end position="43"/>
    </location>
</feature>
<evidence type="ECO:0000256" key="12">
    <source>
        <dbReference type="ARBA" id="ARBA00023136"/>
    </source>
</evidence>
<keyword evidence="12 15" id="KW-0472">Membrane</keyword>
<sequence>MSEPSIFFEDVNEKQGTFHRRIFLMGGVTALGIFALGGQLALLQIVQGGKYKRLSAANQFNFRVMPPPRGKILDRNGNVIAGNRPSFRVLIIRNEIDDLDDTLDQISYVLPQVQDNRRRIVRDINQSQRFVPTVVAADLTWEEFSRVNLFAAEIPGVQAVMDEIRVYHYGGAFSHVVGYVSKISENDLETEGENPDPLLLHPGFRIGKQGVEKAFDKQLRGVAGAQKIEVNARGNIVAEDPDGTRPPTPGEDITLTLDAEVQARALEVFEQDSGSAVLINIHTGEILCMVSAPSFDPNLFVSGISSKAYKLLNEYERTPLLDKAIGSTFAPGSTFKMATALSFLDKGIDPAQRVVCRGSYRFGNRTFRCHGVHGSVDMRQALKYSCDTYFYHFCNDAGVDRISATAHKLGLGEVFDLEISGQKKGLVPNTQWKREYYDGSSRWRPKDPQWHPGETLSVAIGQGATTVSALQLAVYVARIANGQKAVTPHLIKKIGAVDTDVDFKPLGIPPEHIQIVRDGMEMVSNDADGTAFRNSQLNLGDMKMAGKTGTAQVINYDRAGTRKATQWKNKDHGLFVCYAPVDNPRYAMAVIVQHGIAGGRFAAPKAREIMKVALLKDPELQARIVAPPPPEPVEAAETAPPEVESTEVAPESNDYIPPVP</sequence>
<dbReference type="NCBIfam" id="TIGR03423">
    <property type="entry name" value="pbp2_mrdA"/>
    <property type="match status" value="1"/>
</dbReference>
<organism evidence="18 19">
    <name type="scientific">Asticcacaulis excentricus (strain ATCC 15261 / DSM 4724 / KCTC 12464 / NCIMB 9791 / VKM B-1370 / CB 48)</name>
    <dbReference type="NCBI Taxonomy" id="573065"/>
    <lineage>
        <taxon>Bacteria</taxon>
        <taxon>Pseudomonadati</taxon>
        <taxon>Pseudomonadota</taxon>
        <taxon>Alphaproteobacteria</taxon>
        <taxon>Caulobacterales</taxon>
        <taxon>Caulobacteraceae</taxon>
        <taxon>Asticcacaulis</taxon>
    </lineage>
</organism>
<evidence type="ECO:0000256" key="8">
    <source>
        <dbReference type="ARBA" id="ARBA00022801"/>
    </source>
</evidence>
<keyword evidence="8" id="KW-0378">Hydrolase</keyword>
<keyword evidence="18" id="KW-0328">Glycosyltransferase</keyword>
<dbReference type="OrthoDB" id="9766847at2"/>
<dbReference type="GO" id="GO:0005886">
    <property type="term" value="C:plasma membrane"/>
    <property type="evidence" value="ECO:0007669"/>
    <property type="project" value="UniProtKB-SubCell"/>
</dbReference>
<name>E8RQR9_ASTEC</name>
<comment type="subcellular location">
    <subcellularLocation>
        <location evidence="2">Cell membrane</location>
    </subcellularLocation>
    <subcellularLocation>
        <location evidence="1">Membrane</location>
        <topology evidence="1">Single-pass membrane protein</topology>
    </subcellularLocation>
</comment>
<keyword evidence="7 15" id="KW-0812">Transmembrane</keyword>
<dbReference type="Pfam" id="PF03717">
    <property type="entry name" value="PBP_dimer"/>
    <property type="match status" value="1"/>
</dbReference>
<dbReference type="RefSeq" id="WP_013479127.1">
    <property type="nucleotide sequence ID" value="NC_014816.1"/>
</dbReference>
<dbReference type="PANTHER" id="PTHR30627:SF2">
    <property type="entry name" value="PEPTIDOGLYCAN D,D-TRANSPEPTIDASE MRDA"/>
    <property type="match status" value="1"/>
</dbReference>
<dbReference type="STRING" id="573065.Astex_1631"/>
<evidence type="ECO:0000313" key="18">
    <source>
        <dbReference type="EMBL" id="ADU13297.1"/>
    </source>
</evidence>
<evidence type="ECO:0000256" key="3">
    <source>
        <dbReference type="ARBA" id="ARBA00022475"/>
    </source>
</evidence>
<keyword evidence="10" id="KW-0573">Peptidoglycan synthesis</keyword>
<dbReference type="PANTHER" id="PTHR30627">
    <property type="entry name" value="PEPTIDOGLYCAN D,D-TRANSPEPTIDASE"/>
    <property type="match status" value="1"/>
</dbReference>
<evidence type="ECO:0000256" key="15">
    <source>
        <dbReference type="SAM" id="Phobius"/>
    </source>
</evidence>
<dbReference type="InterPro" id="IPR012338">
    <property type="entry name" value="Beta-lactam/transpept-like"/>
</dbReference>
<dbReference type="InterPro" id="IPR005311">
    <property type="entry name" value="PBP_dimer"/>
</dbReference>
<feature type="compositionally biased region" description="Low complexity" evidence="14">
    <location>
        <begin position="633"/>
        <end position="648"/>
    </location>
</feature>
<evidence type="ECO:0000256" key="7">
    <source>
        <dbReference type="ARBA" id="ARBA00022692"/>
    </source>
</evidence>
<dbReference type="Gene3D" id="3.90.1310.10">
    <property type="entry name" value="Penicillin-binding protein 2a (Domain 2)"/>
    <property type="match status" value="1"/>
</dbReference>
<evidence type="ECO:0000259" key="16">
    <source>
        <dbReference type="Pfam" id="PF00905"/>
    </source>
</evidence>
<dbReference type="Pfam" id="PF00905">
    <property type="entry name" value="Transpeptidase"/>
    <property type="match status" value="1"/>
</dbReference>
<feature type="domain" description="Penicillin-binding protein dimerisation" evidence="17">
    <location>
        <begin position="66"/>
        <end position="239"/>
    </location>
</feature>
<evidence type="ECO:0000256" key="13">
    <source>
        <dbReference type="ARBA" id="ARBA00023316"/>
    </source>
</evidence>
<gene>
    <name evidence="18" type="ordered locus">Astex_1631</name>
</gene>
<dbReference type="KEGG" id="aex:Astex_1631"/>
<evidence type="ECO:0000256" key="11">
    <source>
        <dbReference type="ARBA" id="ARBA00022989"/>
    </source>
</evidence>
<proteinExistence type="predicted"/>
<dbReference type="eggNOG" id="COG0768">
    <property type="taxonomic scope" value="Bacteria"/>
</dbReference>
<keyword evidence="6" id="KW-0645">Protease</keyword>
<evidence type="ECO:0000256" key="1">
    <source>
        <dbReference type="ARBA" id="ARBA00004167"/>
    </source>
</evidence>
<dbReference type="GO" id="GO:0009252">
    <property type="term" value="P:peptidoglycan biosynthetic process"/>
    <property type="evidence" value="ECO:0007669"/>
    <property type="project" value="UniProtKB-KW"/>
</dbReference>
<evidence type="ECO:0000313" key="19">
    <source>
        <dbReference type="Proteomes" id="UP000001492"/>
    </source>
</evidence>
<dbReference type="InterPro" id="IPR001460">
    <property type="entry name" value="PCN-bd_Tpept"/>
</dbReference>
<dbReference type="InterPro" id="IPR036138">
    <property type="entry name" value="PBP_dimer_sf"/>
</dbReference>
<protein>
    <submittedName>
        <fullName evidence="18">Penicillin-binding protein 2</fullName>
        <ecNumber evidence="18">2.4.1.129</ecNumber>
    </submittedName>
</protein>
<dbReference type="SUPFAM" id="SSF56519">
    <property type="entry name" value="Penicillin binding protein dimerisation domain"/>
    <property type="match status" value="1"/>
</dbReference>
<keyword evidence="11 15" id="KW-1133">Transmembrane helix</keyword>
<keyword evidence="19" id="KW-1185">Reference proteome</keyword>
<dbReference type="Proteomes" id="UP000001492">
    <property type="component" value="Chromosome 1"/>
</dbReference>
<reference evidence="19" key="1">
    <citation type="submission" date="2010-12" db="EMBL/GenBank/DDBJ databases">
        <title>Complete sequence of chromosome 1 of Asticcacaulis excentricus CB 48.</title>
        <authorList>
            <consortium name="US DOE Joint Genome Institute"/>
            <person name="Lucas S."/>
            <person name="Copeland A."/>
            <person name="Lapidus A."/>
            <person name="Cheng J.-F."/>
            <person name="Bruce D."/>
            <person name="Goodwin L."/>
            <person name="Pitluck S."/>
            <person name="Teshima H."/>
            <person name="Davenport K."/>
            <person name="Detter J.C."/>
            <person name="Han C."/>
            <person name="Tapia R."/>
            <person name="Land M."/>
            <person name="Hauser L."/>
            <person name="Jeffries C."/>
            <person name="Kyrpides N."/>
            <person name="Ivanova N."/>
            <person name="Ovchinnikova G."/>
            <person name="Brun Y.V."/>
            <person name="Woyke T."/>
        </authorList>
    </citation>
    <scope>NUCLEOTIDE SEQUENCE [LARGE SCALE GENOMIC DNA]</scope>
    <source>
        <strain evidence="19">ATCC 15261 / DSM 4724 / KCTC 12464 / NCIMB 9791 / VKM B-1370 / CB 48</strain>
    </source>
</reference>
<evidence type="ECO:0000259" key="17">
    <source>
        <dbReference type="Pfam" id="PF03717"/>
    </source>
</evidence>
<dbReference type="AlphaFoldDB" id="E8RQR9"/>
<evidence type="ECO:0000256" key="2">
    <source>
        <dbReference type="ARBA" id="ARBA00004236"/>
    </source>
</evidence>
<dbReference type="HOGENOM" id="CLU_009289_1_2_5"/>
<dbReference type="SUPFAM" id="SSF56601">
    <property type="entry name" value="beta-lactamase/transpeptidase-like"/>
    <property type="match status" value="1"/>
</dbReference>
<accession>E8RQR9</accession>
<dbReference type="InterPro" id="IPR017790">
    <property type="entry name" value="Penicillin-binding_protein_2"/>
</dbReference>
<dbReference type="EMBL" id="CP002395">
    <property type="protein sequence ID" value="ADU13297.1"/>
    <property type="molecule type" value="Genomic_DNA"/>
</dbReference>
<dbReference type="GO" id="GO:0071972">
    <property type="term" value="F:peptidoglycan L,D-transpeptidase activity"/>
    <property type="evidence" value="ECO:0007669"/>
    <property type="project" value="TreeGrafter"/>
</dbReference>